<organism evidence="2 3">
    <name type="scientific">Candidatus Enterovibrio escicola</name>
    <dbReference type="NCBI Taxonomy" id="1927127"/>
    <lineage>
        <taxon>Bacteria</taxon>
        <taxon>Pseudomonadati</taxon>
        <taxon>Pseudomonadota</taxon>
        <taxon>Gammaproteobacteria</taxon>
        <taxon>Vibrionales</taxon>
        <taxon>Vibrionaceae</taxon>
        <taxon>Enterovibrio</taxon>
    </lineage>
</organism>
<dbReference type="EMBL" id="NBYY01000009">
    <property type="protein sequence ID" value="PCS23648.1"/>
    <property type="molecule type" value="Genomic_DNA"/>
</dbReference>
<accession>A0A2A5T693</accession>
<gene>
    <name evidence="2" type="ORF">BTN49_0617</name>
</gene>
<protein>
    <submittedName>
        <fullName evidence="2">Mobile element protein</fullName>
    </submittedName>
</protein>
<dbReference type="AlphaFoldDB" id="A0A2A5T693"/>
<evidence type="ECO:0000259" key="1">
    <source>
        <dbReference type="Pfam" id="PF13612"/>
    </source>
</evidence>
<evidence type="ECO:0000313" key="2">
    <source>
        <dbReference type="EMBL" id="PCS23648.1"/>
    </source>
</evidence>
<dbReference type="Pfam" id="PF13612">
    <property type="entry name" value="DDE_Tnp_1_3"/>
    <property type="match status" value="1"/>
</dbReference>
<feature type="domain" description="Transposase DDE" evidence="1">
    <location>
        <begin position="1"/>
        <end position="42"/>
    </location>
</feature>
<evidence type="ECO:0000313" key="3">
    <source>
        <dbReference type="Proteomes" id="UP000219020"/>
    </source>
</evidence>
<keyword evidence="3" id="KW-1185">Reference proteome</keyword>
<dbReference type="InterPro" id="IPR025668">
    <property type="entry name" value="Tnp_DDE_dom"/>
</dbReference>
<reference evidence="3" key="1">
    <citation type="submission" date="2017-04" db="EMBL/GenBank/DDBJ databases">
        <title>Genome evolution of the luminous symbionts of deep sea anglerfish.</title>
        <authorList>
            <person name="Hendry T.A."/>
        </authorList>
    </citation>
    <scope>NUCLEOTIDE SEQUENCE [LARGE SCALE GENOMIC DNA]</scope>
</reference>
<name>A0A2A5T693_9GAMM</name>
<dbReference type="Proteomes" id="UP000219020">
    <property type="component" value="Unassembled WGS sequence"/>
</dbReference>
<comment type="caution">
    <text evidence="2">The sequence shown here is derived from an EMBL/GenBank/DDBJ whole genome shotgun (WGS) entry which is preliminary data.</text>
</comment>
<sequence>MGWFYSFKLHLIINDEGGIISVKVTMANVDDRKFVPEMTDEL</sequence>
<proteinExistence type="predicted"/>